<evidence type="ECO:0000256" key="1">
    <source>
        <dbReference type="SAM" id="Phobius"/>
    </source>
</evidence>
<keyword evidence="3" id="KW-1185">Reference proteome</keyword>
<proteinExistence type="predicted"/>
<keyword evidence="1" id="KW-0472">Membrane</keyword>
<dbReference type="AlphaFoldDB" id="A0A238K4H6"/>
<evidence type="ECO:0000313" key="3">
    <source>
        <dbReference type="Proteomes" id="UP000203464"/>
    </source>
</evidence>
<dbReference type="Proteomes" id="UP000203464">
    <property type="component" value="Unassembled WGS sequence"/>
</dbReference>
<sequence>MIKTFRKKIFAAEYLAVIVSVAAFSVSLYQPLSDLFSGPKLEVILPVAMTATTNLGIVELTPFLAIVNDGNAPGSVAEIKCSLTRDEQVQEMRAATFNLPDGTGNYLGKQVIGAVSLNISEEFMNPVNCLSETYSTDLEVIDRHAELRARAGADIQRLGGVDCKRQWFERRPVLNVALARDLEAFFDENFSLTVGDYEFEVSIANAKREIVASDRALISISESMIQRLNEQRELLQFGFGTVCPLGAVGLTEIVLQRTD</sequence>
<accession>A0A238K4H6</accession>
<keyword evidence="1" id="KW-1133">Transmembrane helix</keyword>
<protein>
    <submittedName>
        <fullName evidence="2">Uncharacterized protein</fullName>
    </submittedName>
</protein>
<dbReference type="EMBL" id="FXYD01000002">
    <property type="protein sequence ID" value="SMX37828.1"/>
    <property type="molecule type" value="Genomic_DNA"/>
</dbReference>
<evidence type="ECO:0000313" key="2">
    <source>
        <dbReference type="EMBL" id="SMX37828.1"/>
    </source>
</evidence>
<name>A0A238K4H6_9RHOB</name>
<dbReference type="RefSeq" id="WP_143849567.1">
    <property type="nucleotide sequence ID" value="NZ_FXYD01000002.1"/>
</dbReference>
<keyword evidence="1" id="KW-0812">Transmembrane</keyword>
<organism evidence="2 3">
    <name type="scientific">Octadecabacter ascidiaceicola</name>
    <dbReference type="NCBI Taxonomy" id="1655543"/>
    <lineage>
        <taxon>Bacteria</taxon>
        <taxon>Pseudomonadati</taxon>
        <taxon>Pseudomonadota</taxon>
        <taxon>Alphaproteobacteria</taxon>
        <taxon>Rhodobacterales</taxon>
        <taxon>Roseobacteraceae</taxon>
        <taxon>Octadecabacter</taxon>
    </lineage>
</organism>
<reference evidence="3" key="1">
    <citation type="submission" date="2017-05" db="EMBL/GenBank/DDBJ databases">
        <authorList>
            <person name="Rodrigo-Torres L."/>
            <person name="Arahal R. D."/>
            <person name="Lucena T."/>
        </authorList>
    </citation>
    <scope>NUCLEOTIDE SEQUENCE [LARGE SCALE GENOMIC DNA]</scope>
    <source>
        <strain evidence="3">CECT 8868</strain>
    </source>
</reference>
<feature type="transmembrane region" description="Helical" evidence="1">
    <location>
        <begin position="12"/>
        <end position="32"/>
    </location>
</feature>
<gene>
    <name evidence="2" type="ORF">OCA8868_01579</name>
</gene>